<keyword evidence="7" id="KW-1185">Reference proteome</keyword>
<evidence type="ECO:0000313" key="6">
    <source>
        <dbReference type="EMBL" id="ALG73612.1"/>
    </source>
</evidence>
<dbReference type="InterPro" id="IPR003468">
    <property type="entry name" value="Cyt_c_oxidase_monohaem-su/FixO"/>
</dbReference>
<proteinExistence type="predicted"/>
<dbReference type="AlphaFoldDB" id="A0AAC8ZVA1"/>
<accession>A0AAC8ZVA1</accession>
<sequence length="206" mass="22466">MNRYLPLSILALGILAFATLMLVIAPGMQMAAHPAPAGLKPYTAQELRGRDQYVGLGCVYCHSQQPRSPDQGPDGQRGWGRPSVAGDYAYDRPHLLGTMRTGPDLLNVGVRLPSQSWHLTHLFQPRAIFGWSIMPSYPFVFEVKDRAENGDTVVRLPPGYAPPSGVVVAKPEAVDLVAYLLSLDRSYPVPPDALRDEGYAKAEGGR</sequence>
<dbReference type="KEGG" id="ati:AL072_21800"/>
<dbReference type="InterPro" id="IPR009056">
    <property type="entry name" value="Cyt_c-like_dom"/>
</dbReference>
<name>A0AAC8ZVA1_9PROT</name>
<dbReference type="GO" id="GO:0020037">
    <property type="term" value="F:heme binding"/>
    <property type="evidence" value="ECO:0007669"/>
    <property type="project" value="InterPro"/>
</dbReference>
<dbReference type="PROSITE" id="PS51007">
    <property type="entry name" value="CYTC"/>
    <property type="match status" value="1"/>
</dbReference>
<dbReference type="InterPro" id="IPR036909">
    <property type="entry name" value="Cyt_c-like_dom_sf"/>
</dbReference>
<dbReference type="Gene3D" id="1.10.760.10">
    <property type="entry name" value="Cytochrome c-like domain"/>
    <property type="match status" value="1"/>
</dbReference>
<dbReference type="Pfam" id="PF02433">
    <property type="entry name" value="FixO"/>
    <property type="match status" value="1"/>
</dbReference>
<evidence type="ECO:0000313" key="7">
    <source>
        <dbReference type="Proteomes" id="UP000069935"/>
    </source>
</evidence>
<evidence type="ECO:0000256" key="2">
    <source>
        <dbReference type="ARBA" id="ARBA00022723"/>
    </source>
</evidence>
<protein>
    <submittedName>
        <fullName evidence="6">Cytochrome C oxidase</fullName>
    </submittedName>
</protein>
<reference evidence="6 7" key="2">
    <citation type="journal article" date="2016" name="Genome Announc.">
        <title>Complete Genome Sequence of a Strain of Azospirillum thiophilum Isolated from a Sulfide Spring.</title>
        <authorList>
            <person name="Fomenkov A."/>
            <person name="Vincze T."/>
            <person name="Grabovich M."/>
            <person name="Anton B.P."/>
            <person name="Dubinina G."/>
            <person name="Orlova M."/>
            <person name="Belousova E."/>
            <person name="Roberts R.J."/>
        </authorList>
    </citation>
    <scope>NUCLEOTIDE SEQUENCE [LARGE SCALE GENOMIC DNA]</scope>
    <source>
        <strain evidence="6 7">BV-S</strain>
    </source>
</reference>
<keyword evidence="1 4" id="KW-0349">Heme</keyword>
<organism evidence="6 7">
    <name type="scientific">Azospirillum thiophilum</name>
    <dbReference type="NCBI Taxonomy" id="528244"/>
    <lineage>
        <taxon>Bacteria</taxon>
        <taxon>Pseudomonadati</taxon>
        <taxon>Pseudomonadota</taxon>
        <taxon>Alphaproteobacteria</taxon>
        <taxon>Rhodospirillales</taxon>
        <taxon>Azospirillaceae</taxon>
        <taxon>Azospirillum</taxon>
    </lineage>
</organism>
<evidence type="ECO:0000256" key="1">
    <source>
        <dbReference type="ARBA" id="ARBA00022617"/>
    </source>
</evidence>
<gene>
    <name evidence="6" type="ORF">AL072_21800</name>
</gene>
<dbReference type="SUPFAM" id="SSF46626">
    <property type="entry name" value="Cytochrome c"/>
    <property type="match status" value="1"/>
</dbReference>
<reference evidence="7" key="1">
    <citation type="submission" date="2015-12" db="EMBL/GenBank/DDBJ databases">
        <title>Complete Genome Sequence of Azospirillum thiophilum BV-S.</title>
        <authorList>
            <person name="Fomenkov A."/>
            <person name="Vincze T."/>
            <person name="Grabovich M."/>
            <person name="Dubinina G."/>
            <person name="Orlova M."/>
            <person name="Belousova E."/>
            <person name="Roberts R.J."/>
        </authorList>
    </citation>
    <scope>NUCLEOTIDE SEQUENCE [LARGE SCALE GENOMIC DNA]</scope>
    <source>
        <strain evidence="7">BV-S</strain>
    </source>
</reference>
<keyword evidence="2 4" id="KW-0479">Metal-binding</keyword>
<evidence type="ECO:0000256" key="4">
    <source>
        <dbReference type="PROSITE-ProRule" id="PRU00433"/>
    </source>
</evidence>
<evidence type="ECO:0000259" key="5">
    <source>
        <dbReference type="PROSITE" id="PS51007"/>
    </source>
</evidence>
<dbReference type="Proteomes" id="UP000069935">
    <property type="component" value="Chromosome 3"/>
</dbReference>
<keyword evidence="3 4" id="KW-0408">Iron</keyword>
<dbReference type="RefSeq" id="WP_045584290.1">
    <property type="nucleotide sequence ID" value="NZ_CP012403.1"/>
</dbReference>
<dbReference type="EMBL" id="CP012403">
    <property type="protein sequence ID" value="ALG73612.1"/>
    <property type="molecule type" value="Genomic_DNA"/>
</dbReference>
<evidence type="ECO:0000256" key="3">
    <source>
        <dbReference type="ARBA" id="ARBA00023004"/>
    </source>
</evidence>
<feature type="domain" description="Cytochrome c" evidence="5">
    <location>
        <begin position="44"/>
        <end position="184"/>
    </location>
</feature>
<dbReference type="GO" id="GO:0046872">
    <property type="term" value="F:metal ion binding"/>
    <property type="evidence" value="ECO:0007669"/>
    <property type="project" value="UniProtKB-KW"/>
</dbReference>
<dbReference type="GO" id="GO:0009055">
    <property type="term" value="F:electron transfer activity"/>
    <property type="evidence" value="ECO:0007669"/>
    <property type="project" value="InterPro"/>
</dbReference>